<dbReference type="Pfam" id="PF01399">
    <property type="entry name" value="PCI"/>
    <property type="match status" value="1"/>
</dbReference>
<dbReference type="PANTHER" id="PTHR10758:SF1">
    <property type="entry name" value="COP9 SIGNALOSOME COMPLEX SUBUNIT 3"/>
    <property type="match status" value="1"/>
</dbReference>
<comment type="similarity">
    <text evidence="3">Belongs to the CSN3 family.</text>
</comment>
<evidence type="ECO:0000313" key="12">
    <source>
        <dbReference type="Proteomes" id="UP000800040"/>
    </source>
</evidence>
<dbReference type="AlphaFoldDB" id="A0A6A5KDA6"/>
<dbReference type="GO" id="GO:0005737">
    <property type="term" value="C:cytoplasm"/>
    <property type="evidence" value="ECO:0007669"/>
    <property type="project" value="UniProtKB-SubCell"/>
</dbReference>
<feature type="region of interest" description="Disordered" evidence="8">
    <location>
        <begin position="467"/>
        <end position="498"/>
    </location>
</feature>
<dbReference type="InterPro" id="IPR000717">
    <property type="entry name" value="PCI_dom"/>
</dbReference>
<organism evidence="11 12">
    <name type="scientific">Decorospora gaudefroyi</name>
    <dbReference type="NCBI Taxonomy" id="184978"/>
    <lineage>
        <taxon>Eukaryota</taxon>
        <taxon>Fungi</taxon>
        <taxon>Dikarya</taxon>
        <taxon>Ascomycota</taxon>
        <taxon>Pezizomycotina</taxon>
        <taxon>Dothideomycetes</taxon>
        <taxon>Pleosporomycetidae</taxon>
        <taxon>Pleosporales</taxon>
        <taxon>Pleosporineae</taxon>
        <taxon>Pleosporaceae</taxon>
        <taxon>Decorospora</taxon>
    </lineage>
</organism>
<evidence type="ECO:0000256" key="8">
    <source>
        <dbReference type="SAM" id="MobiDB-lite"/>
    </source>
</evidence>
<proteinExistence type="inferred from homology"/>
<comment type="subcellular location">
    <subcellularLocation>
        <location evidence="2">Cytoplasm</location>
    </subcellularLocation>
    <subcellularLocation>
        <location evidence="1">Nucleus</location>
    </subcellularLocation>
</comment>
<dbReference type="Pfam" id="PF22788">
    <property type="entry name" value="COP9_hel_rpt"/>
    <property type="match status" value="1"/>
</dbReference>
<evidence type="ECO:0000259" key="9">
    <source>
        <dbReference type="Pfam" id="PF01399"/>
    </source>
</evidence>
<keyword evidence="7" id="KW-0539">Nucleus</keyword>
<evidence type="ECO:0000313" key="11">
    <source>
        <dbReference type="EMBL" id="KAF1834309.1"/>
    </source>
</evidence>
<feature type="domain" description="COP9 signalosome complex subunit 3 N-terminal helical repeats" evidence="10">
    <location>
        <begin position="45"/>
        <end position="293"/>
    </location>
</feature>
<dbReference type="GO" id="GO:0006511">
    <property type="term" value="P:ubiquitin-dependent protein catabolic process"/>
    <property type="evidence" value="ECO:0007669"/>
    <property type="project" value="TreeGrafter"/>
</dbReference>
<keyword evidence="6" id="KW-0736">Signalosome</keyword>
<dbReference type="GO" id="GO:0008180">
    <property type="term" value="C:COP9 signalosome"/>
    <property type="evidence" value="ECO:0007669"/>
    <property type="project" value="UniProtKB-KW"/>
</dbReference>
<evidence type="ECO:0000256" key="6">
    <source>
        <dbReference type="ARBA" id="ARBA00022790"/>
    </source>
</evidence>
<keyword evidence="5" id="KW-0963">Cytoplasm</keyword>
<dbReference type="Proteomes" id="UP000800040">
    <property type="component" value="Unassembled WGS sequence"/>
</dbReference>
<feature type="domain" description="PCI" evidence="9">
    <location>
        <begin position="337"/>
        <end position="404"/>
    </location>
</feature>
<evidence type="ECO:0000256" key="1">
    <source>
        <dbReference type="ARBA" id="ARBA00004123"/>
    </source>
</evidence>
<evidence type="ECO:0000256" key="4">
    <source>
        <dbReference type="ARBA" id="ARBA00014878"/>
    </source>
</evidence>
<accession>A0A6A5KDA6</accession>
<dbReference type="PANTHER" id="PTHR10758">
    <property type="entry name" value="26S PROTEASOME NON-ATPASE REGULATORY SUBUNIT 3/COP9 SIGNALOSOME COMPLEX SUBUNIT 3"/>
    <property type="match status" value="1"/>
</dbReference>
<gene>
    <name evidence="11" type="ORF">BDW02DRAFT_342711</name>
</gene>
<dbReference type="InterPro" id="IPR055089">
    <property type="entry name" value="COP9_N"/>
</dbReference>
<keyword evidence="12" id="KW-1185">Reference proteome</keyword>
<evidence type="ECO:0000259" key="10">
    <source>
        <dbReference type="Pfam" id="PF22788"/>
    </source>
</evidence>
<sequence length="498" mass="55479">MSADLTGILLSFQPDSPDVEKRRDYDVKARNFASQLSNISASHWSKGIDTEQDVLTILNPAVNSIAYAFALRHRLAAVVEKRNVPDILQPGGALWNQLVLFLETADPVQLRYVGKEWRSLVEWTESIARACGSPSLAIAPMRSAMTRLDPTTGTFTSIHLIFVQLCLETRSYAAAEPILDNYIHTLPTKVPNVVRENLEYSVPCADVVSSGEYMHLNSGHTDKVSLADIQEYYVLGAMAYLGVRQFKKAQHFLEHVLVAPTSSTANGFMLEAYKKWVLVTCLVDGKMGSVPRTANGNAIKTIKFASKAYEALAEAYEELHNMSKLKAQVKMGAEMWAEDGNTGLVTELVNSQMRSYVSRLSQTYSAIPVSNIANHLGAPADQIGQYIETLIREGHLNARLEETDKSNAGVVLRFYLDPTQGPLAKSEKQQQQALFEQTLRTNTLAEQVKDADYRLTLTKEYMENQKRLNKRQGQGGDAMDTAWEDSIDPEEDIMIDLH</sequence>
<protein>
    <recommendedName>
        <fullName evidence="4">COP9 signalosome complex subunit 3</fullName>
    </recommendedName>
</protein>
<evidence type="ECO:0000256" key="2">
    <source>
        <dbReference type="ARBA" id="ARBA00004496"/>
    </source>
</evidence>
<evidence type="ECO:0000256" key="5">
    <source>
        <dbReference type="ARBA" id="ARBA00022490"/>
    </source>
</evidence>
<feature type="compositionally biased region" description="Acidic residues" evidence="8">
    <location>
        <begin position="482"/>
        <end position="498"/>
    </location>
</feature>
<dbReference type="OrthoDB" id="29061at2759"/>
<dbReference type="EMBL" id="ML975304">
    <property type="protein sequence ID" value="KAF1834309.1"/>
    <property type="molecule type" value="Genomic_DNA"/>
</dbReference>
<dbReference type="InterPro" id="IPR050756">
    <property type="entry name" value="CSN3"/>
</dbReference>
<name>A0A6A5KDA6_9PLEO</name>
<evidence type="ECO:0000256" key="7">
    <source>
        <dbReference type="ARBA" id="ARBA00023242"/>
    </source>
</evidence>
<evidence type="ECO:0000256" key="3">
    <source>
        <dbReference type="ARBA" id="ARBA00007084"/>
    </source>
</evidence>
<reference evidence="11" key="1">
    <citation type="submission" date="2020-01" db="EMBL/GenBank/DDBJ databases">
        <authorList>
            <consortium name="DOE Joint Genome Institute"/>
            <person name="Haridas S."/>
            <person name="Albert R."/>
            <person name="Binder M."/>
            <person name="Bloem J."/>
            <person name="Labutti K."/>
            <person name="Salamov A."/>
            <person name="Andreopoulos B."/>
            <person name="Baker S.E."/>
            <person name="Barry K."/>
            <person name="Bills G."/>
            <person name="Bluhm B.H."/>
            <person name="Cannon C."/>
            <person name="Castanera R."/>
            <person name="Culley D.E."/>
            <person name="Daum C."/>
            <person name="Ezra D."/>
            <person name="Gonzalez J.B."/>
            <person name="Henrissat B."/>
            <person name="Kuo A."/>
            <person name="Liang C."/>
            <person name="Lipzen A."/>
            <person name="Lutzoni F."/>
            <person name="Magnuson J."/>
            <person name="Mondo S."/>
            <person name="Nolan M."/>
            <person name="Ohm R."/>
            <person name="Pangilinan J."/>
            <person name="Park H.-J."/>
            <person name="Ramirez L."/>
            <person name="Alfaro M."/>
            <person name="Sun H."/>
            <person name="Tritt A."/>
            <person name="Yoshinaga Y."/>
            <person name="Zwiers L.-H."/>
            <person name="Turgeon B.G."/>
            <person name="Goodwin S.B."/>
            <person name="Spatafora J.W."/>
            <person name="Crous P.W."/>
            <person name="Grigoriev I.V."/>
        </authorList>
    </citation>
    <scope>NUCLEOTIDE SEQUENCE</scope>
    <source>
        <strain evidence="11">P77</strain>
    </source>
</reference>